<evidence type="ECO:0000256" key="1">
    <source>
        <dbReference type="SAM" id="MobiDB-lite"/>
    </source>
</evidence>
<keyword evidence="3" id="KW-1185">Reference proteome</keyword>
<gene>
    <name evidence="2" type="ORF">Hamer_G026822</name>
</gene>
<feature type="region of interest" description="Disordered" evidence="1">
    <location>
        <begin position="27"/>
        <end position="53"/>
    </location>
</feature>
<organism evidence="2 3">
    <name type="scientific">Homarus americanus</name>
    <name type="common">American lobster</name>
    <dbReference type="NCBI Taxonomy" id="6706"/>
    <lineage>
        <taxon>Eukaryota</taxon>
        <taxon>Metazoa</taxon>
        <taxon>Ecdysozoa</taxon>
        <taxon>Arthropoda</taxon>
        <taxon>Crustacea</taxon>
        <taxon>Multicrustacea</taxon>
        <taxon>Malacostraca</taxon>
        <taxon>Eumalacostraca</taxon>
        <taxon>Eucarida</taxon>
        <taxon>Decapoda</taxon>
        <taxon>Pleocyemata</taxon>
        <taxon>Astacidea</taxon>
        <taxon>Nephropoidea</taxon>
        <taxon>Nephropidae</taxon>
        <taxon>Homarus</taxon>
    </lineage>
</organism>
<dbReference type="AlphaFoldDB" id="A0A8J5K6X5"/>
<accession>A0A8J5K6X5</accession>
<feature type="region of interest" description="Disordered" evidence="1">
    <location>
        <begin position="76"/>
        <end position="105"/>
    </location>
</feature>
<dbReference type="Proteomes" id="UP000747542">
    <property type="component" value="Unassembled WGS sequence"/>
</dbReference>
<proteinExistence type="predicted"/>
<comment type="caution">
    <text evidence="2">The sequence shown here is derived from an EMBL/GenBank/DDBJ whole genome shotgun (WGS) entry which is preliminary data.</text>
</comment>
<evidence type="ECO:0000313" key="3">
    <source>
        <dbReference type="Proteomes" id="UP000747542"/>
    </source>
</evidence>
<protein>
    <submittedName>
        <fullName evidence="2">Uncharacterized protein</fullName>
    </submittedName>
</protein>
<evidence type="ECO:0000313" key="2">
    <source>
        <dbReference type="EMBL" id="KAG7168798.1"/>
    </source>
</evidence>
<name>A0A8J5K6X5_HOMAM</name>
<sequence length="105" mass="11859">MTYLQEVLDIVVYANSSLSWVELVDLDDEERNKPTQVTKQPQPKPQNGPVMSYPQVLKDKVQPQTTTQEEPQVVEAIKGLQLAPKPQRIPRKRGNRGSVSENPLP</sequence>
<dbReference type="EMBL" id="JAHLQT010018958">
    <property type="protein sequence ID" value="KAG7168798.1"/>
    <property type="molecule type" value="Genomic_DNA"/>
</dbReference>
<reference evidence="2" key="1">
    <citation type="journal article" date="2021" name="Sci. Adv.">
        <title>The American lobster genome reveals insights on longevity, neural, and immune adaptations.</title>
        <authorList>
            <person name="Polinski J.M."/>
            <person name="Zimin A.V."/>
            <person name="Clark K.F."/>
            <person name="Kohn A.B."/>
            <person name="Sadowski N."/>
            <person name="Timp W."/>
            <person name="Ptitsyn A."/>
            <person name="Khanna P."/>
            <person name="Romanova D.Y."/>
            <person name="Williams P."/>
            <person name="Greenwood S.J."/>
            <person name="Moroz L.L."/>
            <person name="Walt D.R."/>
            <person name="Bodnar A.G."/>
        </authorList>
    </citation>
    <scope>NUCLEOTIDE SEQUENCE</scope>
    <source>
        <strain evidence="2">GMGI-L3</strain>
    </source>
</reference>